<proteinExistence type="predicted"/>
<name>A0ABU7XJR4_9HYPH</name>
<gene>
    <name evidence="1" type="ORF">V3H18_12590</name>
</gene>
<dbReference type="RefSeq" id="WP_332082421.1">
    <property type="nucleotide sequence ID" value="NZ_JAZHYN010000040.1"/>
</dbReference>
<keyword evidence="2" id="KW-1185">Reference proteome</keyword>
<evidence type="ECO:0000313" key="2">
    <source>
        <dbReference type="Proteomes" id="UP001350748"/>
    </source>
</evidence>
<reference evidence="1 2" key="1">
    <citation type="submission" date="2024-02" db="EMBL/GenBank/DDBJ databases">
        <authorList>
            <person name="Grouzdev D."/>
        </authorList>
    </citation>
    <scope>NUCLEOTIDE SEQUENCE [LARGE SCALE GENOMIC DNA]</scope>
    <source>
        <strain evidence="1 2">9N</strain>
    </source>
</reference>
<evidence type="ECO:0000313" key="1">
    <source>
        <dbReference type="EMBL" id="MEF3367374.1"/>
    </source>
</evidence>
<protein>
    <recommendedName>
        <fullName evidence="3">ATP-binding protein</fullName>
    </recommendedName>
</protein>
<evidence type="ECO:0008006" key="3">
    <source>
        <dbReference type="Google" id="ProtNLM"/>
    </source>
</evidence>
<comment type="caution">
    <text evidence="1">The sequence shown here is derived from an EMBL/GenBank/DDBJ whole genome shotgun (WGS) entry which is preliminary data.</text>
</comment>
<dbReference type="Proteomes" id="UP001350748">
    <property type="component" value="Unassembled WGS sequence"/>
</dbReference>
<organism evidence="1 2">
    <name type="scientific">Methylocystis borbori</name>
    <dbReference type="NCBI Taxonomy" id="3118750"/>
    <lineage>
        <taxon>Bacteria</taxon>
        <taxon>Pseudomonadati</taxon>
        <taxon>Pseudomonadota</taxon>
        <taxon>Alphaproteobacteria</taxon>
        <taxon>Hyphomicrobiales</taxon>
        <taxon>Methylocystaceae</taxon>
        <taxon>Methylocystis</taxon>
    </lineage>
</organism>
<dbReference type="EMBL" id="JAZHYN010000040">
    <property type="protein sequence ID" value="MEF3367374.1"/>
    <property type="molecule type" value="Genomic_DNA"/>
</dbReference>
<sequence length="1267" mass="139227">MFEITGDDIAALGDTDLRKLIGLLCEAEMRRRGLPSSGVTWGGDQNAKDGGLDVRVSLAAGTAITGFVPNPQTGFQVKKPDMPRADILDEMKPSSTGVLRPIILELANTSGAYIIVSSNGSTSETALKNRRDAMAEALKGTLAETKLMLDFYDRNRVATWVRDHVGLIPWVRARIGKALSGWQSYGSWSLTPAGIDASYLADKQARIRTGDKDEGDGFSAVDGINHIRKVLALPGHVARLVGLSGVGKTRLAEALFDAAVGEGALDPSLAIYTNEADEPNPPPAGLASDLIANRTRAILVVDNCTPELHRRLSEVARAAGSTISVITIEYDIREDQPEGTDVFALDTSSIPLIEKLVARRYPDLSQVDAQKIAEFSGGNARVALALASQIEKAETVAGLSEEELFKRLFQQRHYPDPSLLSIAQSCSLIYSFEGESLTGDHAELPVLGSLIGKTAEEVYAGVAELKQRDLVQARAQWRAVLPHAIANRLAKMALRNIPPAKIKSILVDNALERVLRSFSRRLGYLDDSSDAKTIVKGWLAPSGLLGDVTNFNELGQAMFANIAPTAPEAVLAALENAFARADENTLHRGAHFARLLRSLAYDPMFFERAIALLVKFALLPNHQDRENEAAEIVKSLFFIVLSGTHAPIEARVKEVERLLGSPEARARLLGVKALQALMKTSYFSSHYEFDFGARSRDYGYYPKTQADVRAWFDTALKLARTFALSDRPAAEDVKKAIAQNFREFWSNAGLADELDRLAREIAAKSFWRDGWIATRQTRTFDGEGMTPELHDRLMALEEFLRPKDLANKVRSLVISRENYDFDDLDDDKKVDDPGARYEANAGRLAAMIQALGHDVAVDDETFKTLLPELLNNPGRLEIFGKALAEGAESPRTMWDAIVAQFVSSKKAGSQLLGGFLIGLQKRDEALADTILDETLENPTLAEWFPVLQANVPINERAVARLLQALKLENAPIKAFRSLAYGRVLDDLAGPEFRDLVVAILSKPEGCAVGLEIISLRFYSDASANREPLTEVREAGRIVLSEFTFARSTAREDHELAMVIRGSLVGPEGIPVSRSLCRKFLSAAAKHEVSVYDFDAFMKGLLQLHPVPILDELFSGDAESCQLSVEVLSSLRHLHHLVLDVVPDEVLLQWCDRDPALRYPLTAAVATLFRRPKAGESHEWTPLTPKLLEQAPDPKLVLKEIIRRLYPSSWSGSLATKLEGRLKLLSSLPCSPALAAQIAAAKADLEVYISNEHRRELEEDRGRNNRFE</sequence>
<accession>A0ABU7XJR4</accession>